<evidence type="ECO:0000313" key="2">
    <source>
        <dbReference type="Proteomes" id="UP000070080"/>
    </source>
</evidence>
<accession>A0A133YD35</accession>
<reference evidence="2" key="1">
    <citation type="submission" date="2016-01" db="EMBL/GenBank/DDBJ databases">
        <authorList>
            <person name="Mitreva M."/>
            <person name="Pepin K.H."/>
            <person name="Mihindukulasuriya K.A."/>
            <person name="Fulton R."/>
            <person name="Fronick C."/>
            <person name="O'Laughlin M."/>
            <person name="Miner T."/>
            <person name="Herter B."/>
            <person name="Rosa B.A."/>
            <person name="Cordes M."/>
            <person name="Tomlinson C."/>
            <person name="Wollam A."/>
            <person name="Palsikar V.B."/>
            <person name="Mardis E.R."/>
            <person name="Wilson R.K."/>
        </authorList>
    </citation>
    <scope>NUCLEOTIDE SEQUENCE [LARGE SCALE GENOMIC DNA]</scope>
    <source>
        <strain evidence="2">KA00274</strain>
    </source>
</reference>
<dbReference type="AlphaFoldDB" id="A0A133YD35"/>
<organism evidence="1 2">
    <name type="scientific">Amygdalobacter nucleatus</name>
    <dbReference type="NCBI Taxonomy" id="3029274"/>
    <lineage>
        <taxon>Bacteria</taxon>
        <taxon>Bacillati</taxon>
        <taxon>Bacillota</taxon>
        <taxon>Clostridia</taxon>
        <taxon>Eubacteriales</taxon>
        <taxon>Oscillospiraceae</taxon>
        <taxon>Amygdalobacter</taxon>
    </lineage>
</organism>
<sequence>MVIDAINRVLCQKDDFLQTLRANIATVVLQGDALSPDVIDERLNKLQKELLKKVNQKDDYDAIADEILRLRDQRRQAEVDSVIKDEQMKQIRDLQDFVKSQPATITEFDETLVSRLIEKITVFDDHFTVDFKSGITIDIEA</sequence>
<dbReference type="Proteomes" id="UP000070080">
    <property type="component" value="Unassembled WGS sequence"/>
</dbReference>
<evidence type="ECO:0000313" key="1">
    <source>
        <dbReference type="EMBL" id="KXB41126.1"/>
    </source>
</evidence>
<dbReference type="EMBL" id="LSCV01000020">
    <property type="protein sequence ID" value="KXB41126.1"/>
    <property type="molecule type" value="Genomic_DNA"/>
</dbReference>
<name>A0A133YD35_9FIRM</name>
<proteinExistence type="predicted"/>
<keyword evidence="2" id="KW-1185">Reference proteome</keyword>
<protein>
    <submittedName>
        <fullName evidence="1">Uncharacterized protein</fullName>
    </submittedName>
</protein>
<dbReference type="PATRIC" id="fig|1497955.3.peg.705"/>
<comment type="caution">
    <text evidence="1">The sequence shown here is derived from an EMBL/GenBank/DDBJ whole genome shotgun (WGS) entry which is preliminary data.</text>
</comment>
<dbReference type="STRING" id="1497955.HMPREF1872_00731"/>
<gene>
    <name evidence="1" type="ORF">HMPREF1872_00731</name>
</gene>